<evidence type="ECO:0000313" key="2">
    <source>
        <dbReference type="EMBL" id="PMD14263.1"/>
    </source>
</evidence>
<keyword evidence="1" id="KW-0472">Membrane</keyword>
<keyword evidence="1" id="KW-0812">Transmembrane</keyword>
<protein>
    <submittedName>
        <fullName evidence="2">Uncharacterized protein</fullName>
    </submittedName>
</protein>
<dbReference type="OrthoDB" id="3530325at2759"/>
<feature type="transmembrane region" description="Helical" evidence="1">
    <location>
        <begin position="21"/>
        <end position="42"/>
    </location>
</feature>
<gene>
    <name evidence="2" type="ORF">NA56DRAFT_736080</name>
</gene>
<dbReference type="PANTHER" id="PTHR35041:SF6">
    <property type="entry name" value="FORMYLMETHIONINE DEFORMYLASE-LIKE PROTEIN-RELATED"/>
    <property type="match status" value="1"/>
</dbReference>
<feature type="transmembrane region" description="Helical" evidence="1">
    <location>
        <begin position="73"/>
        <end position="96"/>
    </location>
</feature>
<organism evidence="2 3">
    <name type="scientific">Hyaloscypha hepaticicola</name>
    <dbReference type="NCBI Taxonomy" id="2082293"/>
    <lineage>
        <taxon>Eukaryota</taxon>
        <taxon>Fungi</taxon>
        <taxon>Dikarya</taxon>
        <taxon>Ascomycota</taxon>
        <taxon>Pezizomycotina</taxon>
        <taxon>Leotiomycetes</taxon>
        <taxon>Helotiales</taxon>
        <taxon>Hyaloscyphaceae</taxon>
        <taxon>Hyaloscypha</taxon>
    </lineage>
</organism>
<keyword evidence="3" id="KW-1185">Reference proteome</keyword>
<proteinExistence type="predicted"/>
<dbReference type="STRING" id="1745343.A0A2J6PJP9"/>
<dbReference type="Proteomes" id="UP000235672">
    <property type="component" value="Unassembled WGS sequence"/>
</dbReference>
<name>A0A2J6PJP9_9HELO</name>
<evidence type="ECO:0000313" key="3">
    <source>
        <dbReference type="Proteomes" id="UP000235672"/>
    </source>
</evidence>
<sequence>MSSNDQHTMKHKAVGSGRHSGIYWRAYTTMVASLVAGILLALGHHLFYSSLNRKPVGAAEEVMYWVTRQQFNGIIGCLFAFSVNTFLLLAVTTAYTQISWSAIKGRSTRLDTIDTIFQAATSFWTLFSFKIWWKYPVLLLLALIIWLIPIASVNTPSTLNIAFSPTNPVPLAMLRVPNIDFLSLNFAILESAMTDFHYSGPKYTVDRVVAATLAQGSIIPISPPATNSSWALDFAGPSLNCTDLQGPPLDAVKKNMQAVVALENCSTAYGYIAWTPSYSKDPDEAIGLNTLPFILSQNNTSYKFQSGSLGPLIHSTGRAPTIATLYTATFANMAVVSDLSGKPCLQGNPLNELPNITLTQCELYNTSYHVSFSFINGEQTTNITLDPKPYNPVNTVFSVGTYNDGPLANYTPGGVLIPNSWHTTTFQTLSYQAVMDSFGQALVGTIYNNLNAPLAANETSVMSTVLGDTTELAWLNNFSPAFNGRYNTLQEAIALYPGYYWNGIDVVEDTTSTVLAN</sequence>
<dbReference type="EMBL" id="KZ613523">
    <property type="protein sequence ID" value="PMD14263.1"/>
    <property type="molecule type" value="Genomic_DNA"/>
</dbReference>
<reference evidence="2 3" key="1">
    <citation type="submission" date="2016-05" db="EMBL/GenBank/DDBJ databases">
        <title>A degradative enzymes factory behind the ericoid mycorrhizal symbiosis.</title>
        <authorList>
            <consortium name="DOE Joint Genome Institute"/>
            <person name="Martino E."/>
            <person name="Morin E."/>
            <person name="Grelet G."/>
            <person name="Kuo A."/>
            <person name="Kohler A."/>
            <person name="Daghino S."/>
            <person name="Barry K."/>
            <person name="Choi C."/>
            <person name="Cichocki N."/>
            <person name="Clum A."/>
            <person name="Copeland A."/>
            <person name="Hainaut M."/>
            <person name="Haridas S."/>
            <person name="Labutti K."/>
            <person name="Lindquist E."/>
            <person name="Lipzen A."/>
            <person name="Khouja H.-R."/>
            <person name="Murat C."/>
            <person name="Ohm R."/>
            <person name="Olson A."/>
            <person name="Spatafora J."/>
            <person name="Veneault-Fourrey C."/>
            <person name="Henrissat B."/>
            <person name="Grigoriev I."/>
            <person name="Martin F."/>
            <person name="Perotto S."/>
        </authorList>
    </citation>
    <scope>NUCLEOTIDE SEQUENCE [LARGE SCALE GENOMIC DNA]</scope>
    <source>
        <strain evidence="2 3">UAMH 7357</strain>
    </source>
</reference>
<accession>A0A2J6PJP9</accession>
<evidence type="ECO:0000256" key="1">
    <source>
        <dbReference type="SAM" id="Phobius"/>
    </source>
</evidence>
<feature type="transmembrane region" description="Helical" evidence="1">
    <location>
        <begin position="132"/>
        <end position="151"/>
    </location>
</feature>
<keyword evidence="1" id="KW-1133">Transmembrane helix</keyword>
<dbReference type="PANTHER" id="PTHR35041">
    <property type="entry name" value="MEDIATOR OF RNA POLYMERASE II TRANSCRIPTION SUBUNIT 1"/>
    <property type="match status" value="1"/>
</dbReference>
<dbReference type="AlphaFoldDB" id="A0A2J6PJP9"/>